<evidence type="ECO:0000313" key="1">
    <source>
        <dbReference type="EMBL" id="PTW53587.1"/>
    </source>
</evidence>
<keyword evidence="2" id="KW-1185">Reference proteome</keyword>
<proteinExistence type="predicted"/>
<gene>
    <name evidence="1" type="ORF">C8N35_11642</name>
</gene>
<accession>A0A2T5UPZ8</accession>
<protein>
    <submittedName>
        <fullName evidence="1">Uncharacterized protein</fullName>
    </submittedName>
</protein>
<organism evidence="1 2">
    <name type="scientific">Breoghania corrubedonensis</name>
    <dbReference type="NCBI Taxonomy" id="665038"/>
    <lineage>
        <taxon>Bacteria</taxon>
        <taxon>Pseudomonadati</taxon>
        <taxon>Pseudomonadota</taxon>
        <taxon>Alphaproteobacteria</taxon>
        <taxon>Hyphomicrobiales</taxon>
        <taxon>Stappiaceae</taxon>
        <taxon>Breoghania</taxon>
    </lineage>
</organism>
<name>A0A2T5UPZ8_9HYPH</name>
<dbReference type="Proteomes" id="UP000244081">
    <property type="component" value="Unassembled WGS sequence"/>
</dbReference>
<comment type="caution">
    <text evidence="1">The sequence shown here is derived from an EMBL/GenBank/DDBJ whole genome shotgun (WGS) entry which is preliminary data.</text>
</comment>
<sequence length="205" mass="22053">MTGAIIITFPIPEGQPDLAAPDASPAPAADASPTAAPAMIVRLARNVADLIARSIGLARVRRSPLVTAGLHEDRSRYATGAKGRATVGTRQHCRELTVAYDLDALLDYFRQKYPALLCQNVAADTGIPAGTVENWMLKKAQPSTSNFVRLVHVYGPSLLAAALIDTPMWLARAVREERIAAIDSQIQRLREEQESLASGRCPSEA</sequence>
<evidence type="ECO:0000313" key="2">
    <source>
        <dbReference type="Proteomes" id="UP000244081"/>
    </source>
</evidence>
<dbReference type="AlphaFoldDB" id="A0A2T5UPZ8"/>
<reference evidence="1 2" key="1">
    <citation type="submission" date="2018-04" db="EMBL/GenBank/DDBJ databases">
        <title>Genomic Encyclopedia of Archaeal and Bacterial Type Strains, Phase II (KMG-II): from individual species to whole genera.</title>
        <authorList>
            <person name="Goeker M."/>
        </authorList>
    </citation>
    <scope>NUCLEOTIDE SEQUENCE [LARGE SCALE GENOMIC DNA]</scope>
    <source>
        <strain evidence="1 2">DSM 23382</strain>
    </source>
</reference>
<dbReference type="EMBL" id="QAYG01000016">
    <property type="protein sequence ID" value="PTW53587.1"/>
    <property type="molecule type" value="Genomic_DNA"/>
</dbReference>